<feature type="transmembrane region" description="Helical" evidence="1">
    <location>
        <begin position="109"/>
        <end position="133"/>
    </location>
</feature>
<evidence type="ECO:0000313" key="3">
    <source>
        <dbReference type="Proteomes" id="UP000295636"/>
    </source>
</evidence>
<evidence type="ECO:0000256" key="1">
    <source>
        <dbReference type="SAM" id="Phobius"/>
    </source>
</evidence>
<keyword evidence="1" id="KW-0472">Membrane</keyword>
<dbReference type="Proteomes" id="UP000295636">
    <property type="component" value="Unassembled WGS sequence"/>
</dbReference>
<comment type="caution">
    <text evidence="2">The sequence shown here is derived from an EMBL/GenBank/DDBJ whole genome shotgun (WGS) entry which is preliminary data.</text>
</comment>
<keyword evidence="3" id="KW-1185">Reference proteome</keyword>
<dbReference type="OrthoDB" id="2665878at2"/>
<feature type="transmembrane region" description="Helical" evidence="1">
    <location>
        <begin position="51"/>
        <end position="70"/>
    </location>
</feature>
<protein>
    <submittedName>
        <fullName evidence="2">Uncharacterized protein</fullName>
    </submittedName>
</protein>
<dbReference type="RefSeq" id="WP_133233493.1">
    <property type="nucleotide sequence ID" value="NZ_SMRT01000015.1"/>
</dbReference>
<sequence length="140" mass="15135">MTQQQNGVKTIAGGTLIRKVLLTNAASSGAVGLLLLLFPGFAGSWTGLDNLTALAGTGVFLLIVVAFLWWTATRNVVSPRQVLVFAILDFLWVIDSALLLGVSGSVTTIGIWAIIVVAAVVGVFAIFEMSYYWHNRYYRK</sequence>
<gene>
    <name evidence="2" type="ORF">E1757_25460</name>
</gene>
<proteinExistence type="predicted"/>
<keyword evidence="1" id="KW-1133">Transmembrane helix</keyword>
<feature type="transmembrane region" description="Helical" evidence="1">
    <location>
        <begin position="82"/>
        <end position="103"/>
    </location>
</feature>
<dbReference type="EMBL" id="SMRT01000015">
    <property type="protein sequence ID" value="TDF93749.1"/>
    <property type="molecule type" value="Genomic_DNA"/>
</dbReference>
<evidence type="ECO:0000313" key="2">
    <source>
        <dbReference type="EMBL" id="TDF93749.1"/>
    </source>
</evidence>
<dbReference type="AlphaFoldDB" id="A0A4R5KEE4"/>
<reference evidence="2 3" key="1">
    <citation type="submission" date="2019-03" db="EMBL/GenBank/DDBJ databases">
        <title>This is whole genome sequence of Paenibacillus sp MS74 strain.</title>
        <authorList>
            <person name="Trinh H.N."/>
        </authorList>
    </citation>
    <scope>NUCLEOTIDE SEQUENCE [LARGE SCALE GENOMIC DNA]</scope>
    <source>
        <strain evidence="2 3">MS74</strain>
    </source>
</reference>
<feature type="transmembrane region" description="Helical" evidence="1">
    <location>
        <begin position="21"/>
        <end position="45"/>
    </location>
</feature>
<organism evidence="2 3">
    <name type="scientific">Paenibacillus piri</name>
    <dbReference type="NCBI Taxonomy" id="2547395"/>
    <lineage>
        <taxon>Bacteria</taxon>
        <taxon>Bacillati</taxon>
        <taxon>Bacillota</taxon>
        <taxon>Bacilli</taxon>
        <taxon>Bacillales</taxon>
        <taxon>Paenibacillaceae</taxon>
        <taxon>Paenibacillus</taxon>
    </lineage>
</organism>
<keyword evidence="1" id="KW-0812">Transmembrane</keyword>
<name>A0A4R5KEE4_9BACL</name>
<accession>A0A4R5KEE4</accession>